<protein>
    <submittedName>
        <fullName evidence="6">MBL fold metallo-hydrolase</fullName>
    </submittedName>
</protein>
<keyword evidence="7" id="KW-1185">Reference proteome</keyword>
<reference evidence="6 7" key="1">
    <citation type="submission" date="2024-02" db="EMBL/GenBank/DDBJ databases">
        <title>Genome and pathogenicity analysis of Helicobacter mastomyrinus isolated from mice.</title>
        <authorList>
            <person name="Zhu L."/>
        </authorList>
    </citation>
    <scope>NUCLEOTIDE SEQUENCE [LARGE SCALE GENOMIC DNA]</scope>
    <source>
        <strain evidence="6 7">Hm-17</strain>
    </source>
</reference>
<dbReference type="RefSeq" id="WP_343353496.1">
    <property type="nucleotide sequence ID" value="NZ_CP145316.1"/>
</dbReference>
<evidence type="ECO:0000259" key="5">
    <source>
        <dbReference type="SMART" id="SM00849"/>
    </source>
</evidence>
<evidence type="ECO:0000256" key="1">
    <source>
        <dbReference type="ARBA" id="ARBA00007749"/>
    </source>
</evidence>
<sequence>MLKLFSFIIGLCAFITCEAAQKANIYHQKIANSDIYIISLQEKDMNKDILLPQNEKEKQLIQEAKVQLNQHNVVLIKNPQFIALVDSGFPHTQGILKASLASLGVSYNDINYLIISHAHGDHIGGILNERGENNFPNATLLIDEKEFAYWQKQDNQRTKDSLNIFTKKAFFNHKKAILSNTLEILAVPAYGHTPGHNFILMRPSDKKAQKDMAQSLVFWADILHIYDIQSQNPQISAVYDVNPTLAAQVRAKFLKQFKSEKIPVVGAHTPFTKPVVLE</sequence>
<keyword evidence="3" id="KW-0378">Hydrolase</keyword>
<evidence type="ECO:0000313" key="7">
    <source>
        <dbReference type="Proteomes" id="UP001434737"/>
    </source>
</evidence>
<dbReference type="SUPFAM" id="SSF56281">
    <property type="entry name" value="Metallo-hydrolase/oxidoreductase"/>
    <property type="match status" value="1"/>
</dbReference>
<dbReference type="InterPro" id="IPR001279">
    <property type="entry name" value="Metallo-B-lactamas"/>
</dbReference>
<dbReference type="InterPro" id="IPR036866">
    <property type="entry name" value="RibonucZ/Hydroxyglut_hydro"/>
</dbReference>
<evidence type="ECO:0000256" key="3">
    <source>
        <dbReference type="ARBA" id="ARBA00022801"/>
    </source>
</evidence>
<name>A0ABZ3F620_9HELI</name>
<accession>A0ABZ3F620</accession>
<feature type="domain" description="Metallo-beta-lactamase" evidence="5">
    <location>
        <begin position="70"/>
        <end position="268"/>
    </location>
</feature>
<comment type="similarity">
    <text evidence="1">Belongs to the metallo-beta-lactamase superfamily.</text>
</comment>
<evidence type="ECO:0000256" key="2">
    <source>
        <dbReference type="ARBA" id="ARBA00022723"/>
    </source>
</evidence>
<dbReference type="InterPro" id="IPR051013">
    <property type="entry name" value="MBL_superfamily_lactonases"/>
</dbReference>
<gene>
    <name evidence="6" type="ORF">V3I05_09895</name>
</gene>
<dbReference type="SMART" id="SM00849">
    <property type="entry name" value="Lactamase_B"/>
    <property type="match status" value="1"/>
</dbReference>
<dbReference type="EMBL" id="CP145316">
    <property type="protein sequence ID" value="XAM17982.1"/>
    <property type="molecule type" value="Genomic_DNA"/>
</dbReference>
<evidence type="ECO:0000256" key="4">
    <source>
        <dbReference type="ARBA" id="ARBA00022833"/>
    </source>
</evidence>
<evidence type="ECO:0000313" key="6">
    <source>
        <dbReference type="EMBL" id="XAM17982.1"/>
    </source>
</evidence>
<dbReference type="Proteomes" id="UP001434737">
    <property type="component" value="Chromosome"/>
</dbReference>
<proteinExistence type="inferred from homology"/>
<organism evidence="6 7">
    <name type="scientific">Helicobacter mastomyrinus</name>
    <dbReference type="NCBI Taxonomy" id="287948"/>
    <lineage>
        <taxon>Bacteria</taxon>
        <taxon>Pseudomonadati</taxon>
        <taxon>Campylobacterota</taxon>
        <taxon>Epsilonproteobacteria</taxon>
        <taxon>Campylobacterales</taxon>
        <taxon>Helicobacteraceae</taxon>
        <taxon>Helicobacter</taxon>
    </lineage>
</organism>
<dbReference type="PANTHER" id="PTHR42978">
    <property type="entry name" value="QUORUM-QUENCHING LACTONASE YTNP-RELATED-RELATED"/>
    <property type="match status" value="1"/>
</dbReference>
<keyword evidence="4" id="KW-0862">Zinc</keyword>
<dbReference type="Pfam" id="PF00753">
    <property type="entry name" value="Lactamase_B"/>
    <property type="match status" value="1"/>
</dbReference>
<keyword evidence="2" id="KW-0479">Metal-binding</keyword>
<dbReference type="Gene3D" id="3.60.15.10">
    <property type="entry name" value="Ribonuclease Z/Hydroxyacylglutathione hydrolase-like"/>
    <property type="match status" value="1"/>
</dbReference>